<protein>
    <submittedName>
        <fullName evidence="1">Ribonuclease Y</fullName>
    </submittedName>
</protein>
<organism evidence="1">
    <name type="scientific">Thermodesulfatator atlanticus</name>
    <dbReference type="NCBI Taxonomy" id="501497"/>
    <lineage>
        <taxon>Bacteria</taxon>
        <taxon>Pseudomonadati</taxon>
        <taxon>Thermodesulfobacteriota</taxon>
        <taxon>Thermodesulfobacteria</taxon>
        <taxon>Thermodesulfobacteriales</taxon>
        <taxon>Thermodesulfatatoraceae</taxon>
        <taxon>Thermodesulfatator</taxon>
    </lineage>
</organism>
<feature type="non-terminal residue" evidence="1">
    <location>
        <position position="1"/>
    </location>
</feature>
<accession>A0A7V5P0F0</accession>
<gene>
    <name evidence="1" type="ORF">ENJ96_07020</name>
</gene>
<sequence>EIRVIVDSNKISDEEAVLLSRDIAKKIEKELTYPGLIKVTVIRETRAVEYAR</sequence>
<comment type="caution">
    <text evidence="1">The sequence shown here is derived from an EMBL/GenBank/DDBJ whole genome shotgun (WGS) entry which is preliminary data.</text>
</comment>
<dbReference type="AlphaFoldDB" id="A0A7V5P0F0"/>
<proteinExistence type="predicted"/>
<dbReference type="Proteomes" id="UP000886101">
    <property type="component" value="Unassembled WGS sequence"/>
</dbReference>
<name>A0A7V5P0F0_9BACT</name>
<reference evidence="1" key="1">
    <citation type="journal article" date="2020" name="mSystems">
        <title>Genome- and Community-Level Interaction Insights into Carbon Utilization and Element Cycling Functions of Hydrothermarchaeota in Hydrothermal Sediment.</title>
        <authorList>
            <person name="Zhou Z."/>
            <person name="Liu Y."/>
            <person name="Xu W."/>
            <person name="Pan J."/>
            <person name="Luo Z.H."/>
            <person name="Li M."/>
        </authorList>
    </citation>
    <scope>NUCLEOTIDE SEQUENCE [LARGE SCALE GENOMIC DNA]</scope>
    <source>
        <strain evidence="1">HyVt-533</strain>
    </source>
</reference>
<evidence type="ECO:0000313" key="1">
    <source>
        <dbReference type="EMBL" id="HHI97588.1"/>
    </source>
</evidence>
<dbReference type="EMBL" id="DROK01000203">
    <property type="protein sequence ID" value="HHI97588.1"/>
    <property type="molecule type" value="Genomic_DNA"/>
</dbReference>